<dbReference type="EMBL" id="JANJYJ010000002">
    <property type="protein sequence ID" value="KAK3228005.1"/>
    <property type="molecule type" value="Genomic_DNA"/>
</dbReference>
<dbReference type="PANTHER" id="PTHR48045:SF12">
    <property type="entry name" value="GLYCOSYLTRANSFERASE"/>
    <property type="match status" value="1"/>
</dbReference>
<reference evidence="1" key="1">
    <citation type="journal article" date="2023" name="Plant J.">
        <title>Genome sequences and population genomics provide insights into the demographic history, inbreeding, and mutation load of two 'living fossil' tree species of Dipteronia.</title>
        <authorList>
            <person name="Feng Y."/>
            <person name="Comes H.P."/>
            <person name="Chen J."/>
            <person name="Zhu S."/>
            <person name="Lu R."/>
            <person name="Zhang X."/>
            <person name="Li P."/>
            <person name="Qiu J."/>
            <person name="Olsen K.M."/>
            <person name="Qiu Y."/>
        </authorList>
    </citation>
    <scope>NUCLEOTIDE SEQUENCE</scope>
    <source>
        <strain evidence="1">NBL</strain>
    </source>
</reference>
<dbReference type="PANTHER" id="PTHR48045">
    <property type="entry name" value="UDP-GLYCOSYLTRANSFERASE 72B1"/>
    <property type="match status" value="1"/>
</dbReference>
<evidence type="ECO:0000313" key="1">
    <source>
        <dbReference type="EMBL" id="KAK3228005.1"/>
    </source>
</evidence>
<gene>
    <name evidence="1" type="ORF">Dsin_007867</name>
</gene>
<organism evidence="1 2">
    <name type="scientific">Dipteronia sinensis</name>
    <dbReference type="NCBI Taxonomy" id="43782"/>
    <lineage>
        <taxon>Eukaryota</taxon>
        <taxon>Viridiplantae</taxon>
        <taxon>Streptophyta</taxon>
        <taxon>Embryophyta</taxon>
        <taxon>Tracheophyta</taxon>
        <taxon>Spermatophyta</taxon>
        <taxon>Magnoliopsida</taxon>
        <taxon>eudicotyledons</taxon>
        <taxon>Gunneridae</taxon>
        <taxon>Pentapetalae</taxon>
        <taxon>rosids</taxon>
        <taxon>malvids</taxon>
        <taxon>Sapindales</taxon>
        <taxon>Sapindaceae</taxon>
        <taxon>Hippocastanoideae</taxon>
        <taxon>Acereae</taxon>
        <taxon>Dipteronia</taxon>
    </lineage>
</organism>
<dbReference type="Gene3D" id="3.40.50.2000">
    <property type="entry name" value="Glycogen Phosphorylase B"/>
    <property type="match status" value="2"/>
</dbReference>
<dbReference type="FunFam" id="3.40.50.2000:FF:000054">
    <property type="entry name" value="Glycosyltransferase"/>
    <property type="match status" value="1"/>
</dbReference>
<protein>
    <submittedName>
        <fullName evidence="1">Uncharacterized protein</fullName>
    </submittedName>
</protein>
<keyword evidence="2" id="KW-1185">Reference proteome</keyword>
<sequence>METQHKQETVPAHVAMVPTPGMGHLIPLVELAKRLVLHHNFRVTFIVPNDGTSMKTQKKLLESLPESLMISTVFLPPVSFDDLPGDVKIETRITLSLTRSLSAFRDSLKVLARSTRLVALVVDLFGVAAFEVAREFNLPPYIFFPTTAMLLSFIFLSPEFDEKFTCEYKDMTEPLQIPGSVPVHGRDIADPLQDKKDEAYKWVLYLAKSYPSASGFMVNSFIDLESGAFKALMEGEVGFGVPVYPVGPLVQTGSRNIDQVALRVQVDENGLVGRDDIAKYVRGLIEGGEGKLLKNNMRKLKDSAAIVLSQDGSSAKSLAKVAEIWKNQEKIGN</sequence>
<accession>A0AAE0B2E9</accession>
<proteinExistence type="predicted"/>
<dbReference type="SUPFAM" id="SSF53756">
    <property type="entry name" value="UDP-Glycosyltransferase/glycogen phosphorylase"/>
    <property type="match status" value="1"/>
</dbReference>
<dbReference type="AlphaFoldDB" id="A0AAE0B2E9"/>
<evidence type="ECO:0000313" key="2">
    <source>
        <dbReference type="Proteomes" id="UP001281410"/>
    </source>
</evidence>
<name>A0AAE0B2E9_9ROSI</name>
<comment type="caution">
    <text evidence="1">The sequence shown here is derived from an EMBL/GenBank/DDBJ whole genome shotgun (WGS) entry which is preliminary data.</text>
</comment>
<dbReference type="Proteomes" id="UP001281410">
    <property type="component" value="Unassembled WGS sequence"/>
</dbReference>